<dbReference type="EMBL" id="JAVYJV010000023">
    <property type="protein sequence ID" value="KAK4338878.1"/>
    <property type="molecule type" value="Genomic_DNA"/>
</dbReference>
<feature type="compositionally biased region" description="Polar residues" evidence="1">
    <location>
        <begin position="53"/>
        <end position="71"/>
    </location>
</feature>
<sequence>MRSIYPSDPIGYQHEGLTQPLFLSVEPTMINHIDAEAKETPKRCPRLCEKSPNEWQPQKYTRPASTSQPPNRKTRRGDPSPTTFHGEEIERNIERNLCTQEIETIEHALTWGAIGLGTTNKFSARKNQDMNFYVSPRVEPEFHTGSYNGDNCGMPDKSTMVMEVYTELLDDAGRRTQYVKYIYANPLRESIIRGENKDYDCLFGPKKKNEENEYGSGDHDFRQPDFDVHESEDANEYVTQHRGKDSLLANLAETEKQSELAARVSIWKQN</sequence>
<feature type="region of interest" description="Disordered" evidence="1">
    <location>
        <begin position="37"/>
        <end position="88"/>
    </location>
</feature>
<feature type="compositionally biased region" description="Basic and acidic residues" evidence="1">
    <location>
        <begin position="37"/>
        <end position="52"/>
    </location>
</feature>
<reference evidence="2" key="1">
    <citation type="submission" date="2023-12" db="EMBL/GenBank/DDBJ databases">
        <title>Genome assembly of Anisodus tanguticus.</title>
        <authorList>
            <person name="Wang Y.-J."/>
        </authorList>
    </citation>
    <scope>NUCLEOTIDE SEQUENCE</scope>
    <source>
        <strain evidence="2">KB-2021</strain>
        <tissue evidence="2">Leaf</tissue>
    </source>
</reference>
<evidence type="ECO:0000313" key="2">
    <source>
        <dbReference type="EMBL" id="KAK4338878.1"/>
    </source>
</evidence>
<comment type="caution">
    <text evidence="2">The sequence shown here is derived from an EMBL/GenBank/DDBJ whole genome shotgun (WGS) entry which is preliminary data.</text>
</comment>
<protein>
    <submittedName>
        <fullName evidence="2">Uncharacterized protein</fullName>
    </submittedName>
</protein>
<dbReference type="AlphaFoldDB" id="A0AAE1QSN3"/>
<evidence type="ECO:0000256" key="1">
    <source>
        <dbReference type="SAM" id="MobiDB-lite"/>
    </source>
</evidence>
<gene>
    <name evidence="2" type="ORF">RND71_040340</name>
</gene>
<accession>A0AAE1QSN3</accession>
<evidence type="ECO:0000313" key="3">
    <source>
        <dbReference type="Proteomes" id="UP001291623"/>
    </source>
</evidence>
<proteinExistence type="predicted"/>
<keyword evidence="3" id="KW-1185">Reference proteome</keyword>
<dbReference type="Proteomes" id="UP001291623">
    <property type="component" value="Unassembled WGS sequence"/>
</dbReference>
<organism evidence="2 3">
    <name type="scientific">Anisodus tanguticus</name>
    <dbReference type="NCBI Taxonomy" id="243964"/>
    <lineage>
        <taxon>Eukaryota</taxon>
        <taxon>Viridiplantae</taxon>
        <taxon>Streptophyta</taxon>
        <taxon>Embryophyta</taxon>
        <taxon>Tracheophyta</taxon>
        <taxon>Spermatophyta</taxon>
        <taxon>Magnoliopsida</taxon>
        <taxon>eudicotyledons</taxon>
        <taxon>Gunneridae</taxon>
        <taxon>Pentapetalae</taxon>
        <taxon>asterids</taxon>
        <taxon>lamiids</taxon>
        <taxon>Solanales</taxon>
        <taxon>Solanaceae</taxon>
        <taxon>Solanoideae</taxon>
        <taxon>Hyoscyameae</taxon>
        <taxon>Anisodus</taxon>
    </lineage>
</organism>
<name>A0AAE1QSN3_9SOLA</name>